<dbReference type="Pfam" id="PF19955">
    <property type="entry name" value="EAD1"/>
    <property type="match status" value="1"/>
</dbReference>
<proteinExistence type="predicted"/>
<dbReference type="AlphaFoldDB" id="A0A2I2KJF9"/>
<name>A0A2I2KJF9_9ACTN</name>
<accession>A0A2I2KJF9</accession>
<keyword evidence="3" id="KW-1185">Reference proteome</keyword>
<reference evidence="2 3" key="1">
    <citation type="submission" date="2017-06" db="EMBL/GenBank/DDBJ databases">
        <authorList>
            <person name="Kim H.J."/>
            <person name="Triplett B.A."/>
        </authorList>
    </citation>
    <scope>NUCLEOTIDE SEQUENCE [LARGE SCALE GENOMIC DNA]</scope>
    <source>
        <strain evidence="2">FRACA_ARgP5</strain>
    </source>
</reference>
<evidence type="ECO:0000259" key="1">
    <source>
        <dbReference type="Pfam" id="PF19955"/>
    </source>
</evidence>
<dbReference type="Proteomes" id="UP000234331">
    <property type="component" value="Unassembled WGS sequence"/>
</dbReference>
<organism evidence="2 3">
    <name type="scientific">Frankia canadensis</name>
    <dbReference type="NCBI Taxonomy" id="1836972"/>
    <lineage>
        <taxon>Bacteria</taxon>
        <taxon>Bacillati</taxon>
        <taxon>Actinomycetota</taxon>
        <taxon>Actinomycetes</taxon>
        <taxon>Frankiales</taxon>
        <taxon>Frankiaceae</taxon>
        <taxon>Frankia</taxon>
    </lineage>
</organism>
<dbReference type="InterPro" id="IPR045430">
    <property type="entry name" value="EAD1"/>
</dbReference>
<dbReference type="EMBL" id="FZMO01000016">
    <property type="protein sequence ID" value="SNQ45787.1"/>
    <property type="molecule type" value="Genomic_DNA"/>
</dbReference>
<dbReference type="RefSeq" id="WP_133150546.1">
    <property type="nucleotide sequence ID" value="NZ_FZMO01000016.1"/>
</dbReference>
<evidence type="ECO:0000313" key="3">
    <source>
        <dbReference type="Proteomes" id="UP000234331"/>
    </source>
</evidence>
<feature type="domain" description="Effector-associated" evidence="1">
    <location>
        <begin position="79"/>
        <end position="157"/>
    </location>
</feature>
<gene>
    <name evidence="2" type="ORF">FRACA_1120005</name>
</gene>
<evidence type="ECO:0000313" key="2">
    <source>
        <dbReference type="EMBL" id="SNQ45787.1"/>
    </source>
</evidence>
<sequence>MTPGTSRNDGIQVNGGVLAADAVAAGPGAVARSLHVHHASPGDGRGAGPIVDVGNDRAEDLGASAPPHYRQRGDSVRALTEDEITALAVVFATPSSAVPLLRQCDFPLHRAPSWQADDAQEFWTAVSTLLDHGIVHEGRRRLLAAAHRQFPAHPVFAPPTA</sequence>
<dbReference type="OrthoDB" id="4331324at2"/>
<protein>
    <recommendedName>
        <fullName evidence="1">Effector-associated domain-containing protein</fullName>
    </recommendedName>
</protein>